<dbReference type="AlphaFoldDB" id="C8N9P4"/>
<evidence type="ECO:0000256" key="6">
    <source>
        <dbReference type="ARBA" id="ARBA00023237"/>
    </source>
</evidence>
<comment type="caution">
    <text evidence="8">The sequence shown here is derived from an EMBL/GenBank/DDBJ whole genome shotgun (WGS) entry which is preliminary data.</text>
</comment>
<dbReference type="Proteomes" id="UP000004870">
    <property type="component" value="Unassembled WGS sequence"/>
</dbReference>
<name>C8N9P4_CARH6</name>
<dbReference type="GO" id="GO:0009279">
    <property type="term" value="C:cell outer membrane"/>
    <property type="evidence" value="ECO:0007669"/>
    <property type="project" value="UniProtKB-SubCell"/>
</dbReference>
<evidence type="ECO:0000256" key="5">
    <source>
        <dbReference type="ARBA" id="ARBA00023136"/>
    </source>
</evidence>
<protein>
    <submittedName>
        <fullName evidence="8">Uncharacterized protein</fullName>
    </submittedName>
</protein>
<keyword evidence="4 7" id="KW-0812">Transmembrane</keyword>
<evidence type="ECO:0000313" key="8">
    <source>
        <dbReference type="EMBL" id="EEV88732.1"/>
    </source>
</evidence>
<dbReference type="SUPFAM" id="SSF56935">
    <property type="entry name" value="Porins"/>
    <property type="match status" value="1"/>
</dbReference>
<dbReference type="InterPro" id="IPR039426">
    <property type="entry name" value="TonB-dep_rcpt-like"/>
</dbReference>
<keyword evidence="5 7" id="KW-0472">Membrane</keyword>
<evidence type="ECO:0000256" key="3">
    <source>
        <dbReference type="ARBA" id="ARBA00022452"/>
    </source>
</evidence>
<comment type="subcellular location">
    <subcellularLocation>
        <location evidence="1 7">Cell outer membrane</location>
        <topology evidence="1 7">Multi-pass membrane protein</topology>
    </subcellularLocation>
</comment>
<dbReference type="InterPro" id="IPR036942">
    <property type="entry name" value="Beta-barrel_TonB_sf"/>
</dbReference>
<comment type="similarity">
    <text evidence="7">Belongs to the TonB-dependent receptor family.</text>
</comment>
<accession>C8N9P4</accession>
<evidence type="ECO:0000256" key="7">
    <source>
        <dbReference type="PROSITE-ProRule" id="PRU01360"/>
    </source>
</evidence>
<keyword evidence="9" id="KW-1185">Reference proteome</keyword>
<keyword evidence="6 7" id="KW-0998">Cell outer membrane</keyword>
<dbReference type="PANTHER" id="PTHR32552">
    <property type="entry name" value="FERRICHROME IRON RECEPTOR-RELATED"/>
    <property type="match status" value="1"/>
</dbReference>
<evidence type="ECO:0000256" key="1">
    <source>
        <dbReference type="ARBA" id="ARBA00004571"/>
    </source>
</evidence>
<reference evidence="8 9" key="1">
    <citation type="submission" date="2009-08" db="EMBL/GenBank/DDBJ databases">
        <authorList>
            <person name="Qin X."/>
            <person name="Bachman B."/>
            <person name="Battles P."/>
            <person name="Bell A."/>
            <person name="Bess C."/>
            <person name="Bickham C."/>
            <person name="Chaboub L."/>
            <person name="Chen D."/>
            <person name="Coyle M."/>
            <person name="Deiros D.R."/>
            <person name="Dinh H."/>
            <person name="Forbes L."/>
            <person name="Fowler G."/>
            <person name="Francisco L."/>
            <person name="Fu Q."/>
            <person name="Gubbala S."/>
            <person name="Hale W."/>
            <person name="Han Y."/>
            <person name="Hemphill L."/>
            <person name="Highlander S.K."/>
            <person name="Hirani K."/>
            <person name="Hogues M."/>
            <person name="Jackson L."/>
            <person name="Jakkamsetti A."/>
            <person name="Javaid M."/>
            <person name="Jiang H."/>
            <person name="Korchina V."/>
            <person name="Kovar C."/>
            <person name="Lara F."/>
            <person name="Lee S."/>
            <person name="Mata R."/>
            <person name="Mathew T."/>
            <person name="Moen C."/>
            <person name="Morales K."/>
            <person name="Munidasa M."/>
            <person name="Nazareth L."/>
            <person name="Ngo R."/>
            <person name="Nguyen L."/>
            <person name="Okwuonu G."/>
            <person name="Ongeri F."/>
            <person name="Patil S."/>
            <person name="Petrosino J."/>
            <person name="Pham C."/>
            <person name="Pham P."/>
            <person name="Pu L.-L."/>
            <person name="Puazo M."/>
            <person name="Raj R."/>
            <person name="Reid J."/>
            <person name="Rouhana J."/>
            <person name="Saada N."/>
            <person name="Shang Y."/>
            <person name="Simmons D."/>
            <person name="Thornton R."/>
            <person name="Warren J."/>
            <person name="Weissenberger G."/>
            <person name="Zhang J."/>
            <person name="Zhang L."/>
            <person name="Zhou C."/>
            <person name="Zhu D."/>
            <person name="Muzny D."/>
            <person name="Worley K."/>
            <person name="Gibbs R."/>
        </authorList>
    </citation>
    <scope>NUCLEOTIDE SEQUENCE [LARGE SCALE GENOMIC DNA]</scope>
    <source>
        <strain evidence="9">ATCC 15826 / DSM 8339 / NCTC 10426 / 6573</strain>
    </source>
</reference>
<organism evidence="8 9">
    <name type="scientific">Cardiobacterium hominis (strain ATCC 15826 / DSM 8339 / NCTC 10426 / 6573)</name>
    <dbReference type="NCBI Taxonomy" id="638300"/>
    <lineage>
        <taxon>Bacteria</taxon>
        <taxon>Pseudomonadati</taxon>
        <taxon>Pseudomonadota</taxon>
        <taxon>Gammaproteobacteria</taxon>
        <taxon>Cardiobacteriales</taxon>
        <taxon>Cardiobacteriaceae</taxon>
        <taxon>Cardiobacterium</taxon>
    </lineage>
</organism>
<sequence>MKERPLRNRLQQNATIGGGVNAMSGIKSSQGVRGGGYATFDLMAAYRITPQLNLQMNVDNLFDRKYYTRVGSTNTFNIPGAERSIMATLRYDFK</sequence>
<keyword evidence="2 7" id="KW-0813">Transport</keyword>
<dbReference type="PROSITE" id="PS52016">
    <property type="entry name" value="TONB_DEPENDENT_REC_3"/>
    <property type="match status" value="1"/>
</dbReference>
<dbReference type="OrthoDB" id="6127007at2"/>
<evidence type="ECO:0000256" key="2">
    <source>
        <dbReference type="ARBA" id="ARBA00022448"/>
    </source>
</evidence>
<proteinExistence type="inferred from homology"/>
<evidence type="ECO:0000256" key="4">
    <source>
        <dbReference type="ARBA" id="ARBA00022692"/>
    </source>
</evidence>
<dbReference type="Gene3D" id="2.40.170.20">
    <property type="entry name" value="TonB-dependent receptor, beta-barrel domain"/>
    <property type="match status" value="1"/>
</dbReference>
<dbReference type="HOGENOM" id="CLU_123391_0_0_6"/>
<dbReference type="PANTHER" id="PTHR32552:SF74">
    <property type="entry name" value="HYDROXAMATE SIDEROPHORE RECEPTOR FHUE"/>
    <property type="match status" value="1"/>
</dbReference>
<dbReference type="EMBL" id="ACKY01000058">
    <property type="protein sequence ID" value="EEV88732.1"/>
    <property type="molecule type" value="Genomic_DNA"/>
</dbReference>
<gene>
    <name evidence="8" type="ORF">HMPREF0198_1222</name>
</gene>
<dbReference type="STRING" id="2718.CHUV0807_0513"/>
<dbReference type="GO" id="GO:0015344">
    <property type="term" value="F:siderophore uptake transmembrane transporter activity"/>
    <property type="evidence" value="ECO:0007669"/>
    <property type="project" value="TreeGrafter"/>
</dbReference>
<keyword evidence="3 7" id="KW-1134">Transmembrane beta strand</keyword>
<evidence type="ECO:0000313" key="9">
    <source>
        <dbReference type="Proteomes" id="UP000004870"/>
    </source>
</evidence>